<dbReference type="EMBL" id="JBHSPC010000096">
    <property type="protein sequence ID" value="MFC5673864.1"/>
    <property type="molecule type" value="Genomic_DNA"/>
</dbReference>
<keyword evidence="2" id="KW-1185">Reference proteome</keyword>
<sequence>MVLGAAVTGGCWLIVSLIGGDASSAEKTFNTSGTLTLADSPLSFLDEGEDCTGLDGYSDIQRGAQVNVTGADGTLVATGELEGGKKAALGCEFSFTIEGIPQGSKFYTVEVSHRGGLTQTEDELRSGELTFTLGDD</sequence>
<proteinExistence type="predicted"/>
<reference evidence="2" key="1">
    <citation type="journal article" date="2019" name="Int. J. Syst. Evol. Microbiol.">
        <title>The Global Catalogue of Microorganisms (GCM) 10K type strain sequencing project: providing services to taxonomists for standard genome sequencing and annotation.</title>
        <authorList>
            <consortium name="The Broad Institute Genomics Platform"/>
            <consortium name="The Broad Institute Genome Sequencing Center for Infectious Disease"/>
            <person name="Wu L."/>
            <person name="Ma J."/>
        </authorList>
    </citation>
    <scope>NUCLEOTIDE SEQUENCE [LARGE SCALE GENOMIC DNA]</scope>
    <source>
        <strain evidence="2">JCM 13852</strain>
    </source>
</reference>
<evidence type="ECO:0008006" key="3">
    <source>
        <dbReference type="Google" id="ProtNLM"/>
    </source>
</evidence>
<evidence type="ECO:0000313" key="2">
    <source>
        <dbReference type="Proteomes" id="UP001596183"/>
    </source>
</evidence>
<accession>A0ABW0XXN3</accession>
<evidence type="ECO:0000313" key="1">
    <source>
        <dbReference type="EMBL" id="MFC5673864.1"/>
    </source>
</evidence>
<protein>
    <recommendedName>
        <fullName evidence="3">Lipoprotein</fullName>
    </recommendedName>
</protein>
<dbReference type="Proteomes" id="UP001596183">
    <property type="component" value="Unassembled WGS sequence"/>
</dbReference>
<name>A0ABW0XXN3_9ACTN</name>
<comment type="caution">
    <text evidence="1">The sequence shown here is derived from an EMBL/GenBank/DDBJ whole genome shotgun (WGS) entry which is preliminary data.</text>
</comment>
<organism evidence="1 2">
    <name type="scientific">Streptomyces incanus</name>
    <dbReference type="NCBI Taxonomy" id="887453"/>
    <lineage>
        <taxon>Bacteria</taxon>
        <taxon>Bacillati</taxon>
        <taxon>Actinomycetota</taxon>
        <taxon>Actinomycetes</taxon>
        <taxon>Kitasatosporales</taxon>
        <taxon>Streptomycetaceae</taxon>
        <taxon>Streptomyces</taxon>
    </lineage>
</organism>
<gene>
    <name evidence="1" type="ORF">ACFP2V_28380</name>
</gene>
<dbReference type="RefSeq" id="WP_381218154.1">
    <property type="nucleotide sequence ID" value="NZ_JBHSPC010000096.1"/>
</dbReference>